<proteinExistence type="predicted"/>
<evidence type="ECO:0000313" key="2">
    <source>
        <dbReference type="EMBL" id="KAG5934785.1"/>
    </source>
</evidence>
<comment type="caution">
    <text evidence="2">The sequence shown here is derived from an EMBL/GenBank/DDBJ whole genome shotgun (WGS) entry which is preliminary data.</text>
</comment>
<dbReference type="AlphaFoldDB" id="A0A9P7M9W8"/>
<gene>
    <name evidence="2" type="ORF">E4U60_003550</name>
</gene>
<sequence>MDHRDATVADTISDDEIMDEVQLDHAMKRLKLLYIKARQLRGTIPKMLDPLIQKQPSPDALFNSFVKAVAEAQSNVAGFTELMRDEKSKQIFTHVERSRQEDPSDIVPWRHKDHPDWFKPDEE</sequence>
<accession>A0A9P7M9W8</accession>
<dbReference type="Proteomes" id="UP000706124">
    <property type="component" value="Unassembled WGS sequence"/>
</dbReference>
<feature type="region of interest" description="Disordered" evidence="1">
    <location>
        <begin position="94"/>
        <end position="123"/>
    </location>
</feature>
<dbReference type="OrthoDB" id="5326237at2759"/>
<evidence type="ECO:0000313" key="3">
    <source>
        <dbReference type="Proteomes" id="UP000706124"/>
    </source>
</evidence>
<dbReference type="EMBL" id="SRPO01000288">
    <property type="protein sequence ID" value="KAG5934785.1"/>
    <property type="molecule type" value="Genomic_DNA"/>
</dbReference>
<protein>
    <submittedName>
        <fullName evidence="2">Uncharacterized protein</fullName>
    </submittedName>
</protein>
<name>A0A9P7M9W8_9HYPO</name>
<keyword evidence="3" id="KW-1185">Reference proteome</keyword>
<organism evidence="2 3">
    <name type="scientific">Claviceps pazoutovae</name>
    <dbReference type="NCBI Taxonomy" id="1649127"/>
    <lineage>
        <taxon>Eukaryota</taxon>
        <taxon>Fungi</taxon>
        <taxon>Dikarya</taxon>
        <taxon>Ascomycota</taxon>
        <taxon>Pezizomycotina</taxon>
        <taxon>Sordariomycetes</taxon>
        <taxon>Hypocreomycetidae</taxon>
        <taxon>Hypocreales</taxon>
        <taxon>Clavicipitaceae</taxon>
        <taxon>Claviceps</taxon>
    </lineage>
</organism>
<reference evidence="2 3" key="1">
    <citation type="journal article" date="2020" name="bioRxiv">
        <title>Whole genome comparisons of ergot fungi reveals the divergence and evolution of species within the genus Claviceps are the result of varying mechanisms driving genome evolution and host range expansion.</title>
        <authorList>
            <person name="Wyka S.A."/>
            <person name="Mondo S.J."/>
            <person name="Liu M."/>
            <person name="Dettman J."/>
            <person name="Nalam V."/>
            <person name="Broders K.D."/>
        </authorList>
    </citation>
    <scope>NUCLEOTIDE SEQUENCE [LARGE SCALE GENOMIC DNA]</scope>
    <source>
        <strain evidence="2 3">CCC 1485</strain>
    </source>
</reference>
<evidence type="ECO:0000256" key="1">
    <source>
        <dbReference type="SAM" id="MobiDB-lite"/>
    </source>
</evidence>